<accession>A0AAE8XCC8</accession>
<proteinExistence type="predicted"/>
<organism evidence="1 2">
    <name type="scientific">Pseudomonas phage PHB09</name>
    <dbReference type="NCBI Taxonomy" id="2867265"/>
    <lineage>
        <taxon>Viruses</taxon>
        <taxon>Duplodnaviria</taxon>
        <taxon>Heunggongvirae</taxon>
        <taxon>Uroviricota</taxon>
        <taxon>Caudoviricetes</taxon>
        <taxon>Vandenendeviridae</taxon>
        <taxon>Gorskivirinae</taxon>
        <taxon>Dilongvirus</taxon>
        <taxon>Dilongvirus PHB09</taxon>
    </lineage>
</organism>
<gene>
    <name evidence="1" type="ORF">PHB09_094</name>
</gene>
<dbReference type="Proteomes" id="UP000827914">
    <property type="component" value="Segment"/>
</dbReference>
<keyword evidence="2" id="KW-1185">Reference proteome</keyword>
<evidence type="ECO:0000313" key="2">
    <source>
        <dbReference type="Proteomes" id="UP000827914"/>
    </source>
</evidence>
<name>A0AAE8XCC8_9CAUD</name>
<sequence length="46" mass="5124">MWEKSEKHLALLFCIAAAPVTGFTGVLLTLCSAVHLGYSIYYTFKE</sequence>
<dbReference type="EMBL" id="OK040171">
    <property type="protein sequence ID" value="UAV84590.1"/>
    <property type="molecule type" value="Genomic_DNA"/>
</dbReference>
<evidence type="ECO:0000313" key="1">
    <source>
        <dbReference type="EMBL" id="UAV84590.1"/>
    </source>
</evidence>
<reference evidence="1" key="1">
    <citation type="submission" date="2021-09" db="EMBL/GenBank/DDBJ databases">
        <authorList>
            <person name="Liu Y."/>
        </authorList>
    </citation>
    <scope>NUCLEOTIDE SEQUENCE</scope>
</reference>
<protein>
    <submittedName>
        <fullName evidence="1">Uncharacterized protein</fullName>
    </submittedName>
</protein>